<dbReference type="Gene3D" id="1.10.1670.10">
    <property type="entry name" value="Helix-hairpin-Helix base-excision DNA repair enzymes (C-terminal)"/>
    <property type="match status" value="1"/>
</dbReference>
<feature type="compositionally biased region" description="Polar residues" evidence="12">
    <location>
        <begin position="220"/>
        <end position="230"/>
    </location>
</feature>
<comment type="caution">
    <text evidence="14">The sequence shown here is derived from an EMBL/GenBank/DDBJ whole genome shotgun (WGS) entry which is preliminary data.</text>
</comment>
<comment type="subcellular location">
    <subcellularLocation>
        <location evidence="1">Nucleus</location>
    </subcellularLocation>
</comment>
<dbReference type="GO" id="GO:0140078">
    <property type="term" value="F:class I DNA-(apurinic or apyrimidinic site) endonuclease activity"/>
    <property type="evidence" value="ECO:0007669"/>
    <property type="project" value="UniProtKB-EC"/>
</dbReference>
<dbReference type="EC" id="4.2.99.18" evidence="3"/>
<gene>
    <name evidence="14" type="ORF">Agabi119p4_2917</name>
</gene>
<dbReference type="Proteomes" id="UP000629468">
    <property type="component" value="Unassembled WGS sequence"/>
</dbReference>
<reference evidence="14 15" key="1">
    <citation type="journal article" name="Sci. Rep.">
        <title>Telomere-to-telomere assembled and centromere annotated genomes of the two main subspecies of the button mushroom Agaricus bisporus reveal especially polymorphic chromosome ends.</title>
        <authorList>
            <person name="Sonnenberg A.S.M."/>
            <person name="Sedaghat-Telgerd N."/>
            <person name="Lavrijssen B."/>
            <person name="Ohm R.A."/>
            <person name="Hendrickx P.M."/>
            <person name="Scholtmeijer K."/>
            <person name="Baars J.J.P."/>
            <person name="van Peer A."/>
        </authorList>
    </citation>
    <scope>NUCLEOTIDE SEQUENCE [LARGE SCALE GENOMIC DNA]</scope>
    <source>
        <strain evidence="14 15">H119_p4</strain>
    </source>
</reference>
<keyword evidence="7" id="KW-0456">Lyase</keyword>
<dbReference type="GO" id="GO:0005634">
    <property type="term" value="C:nucleus"/>
    <property type="evidence" value="ECO:0007669"/>
    <property type="project" value="UniProtKB-SubCell"/>
</dbReference>
<keyword evidence="4" id="KW-0227">DNA damage</keyword>
<dbReference type="SUPFAM" id="SSF48150">
    <property type="entry name" value="DNA-glycosylase"/>
    <property type="match status" value="1"/>
</dbReference>
<dbReference type="InterPro" id="IPR023170">
    <property type="entry name" value="HhH_base_excis_C"/>
</dbReference>
<dbReference type="GO" id="GO:0034039">
    <property type="term" value="F:8-oxo-7,8-dihydroguanine DNA N-glycosylase activity"/>
    <property type="evidence" value="ECO:0007669"/>
    <property type="project" value="TreeGrafter"/>
</dbReference>
<dbReference type="PANTHER" id="PTHR10242:SF2">
    <property type="entry name" value="N-GLYCOSYLASE_DNA LYASE"/>
    <property type="match status" value="1"/>
</dbReference>
<evidence type="ECO:0000256" key="11">
    <source>
        <dbReference type="ARBA" id="ARBA00044632"/>
    </source>
</evidence>
<keyword evidence="10" id="KW-0326">Glycosidase</keyword>
<organism evidence="14 15">
    <name type="scientific">Agaricus bisporus var. burnettii</name>
    <dbReference type="NCBI Taxonomy" id="192524"/>
    <lineage>
        <taxon>Eukaryota</taxon>
        <taxon>Fungi</taxon>
        <taxon>Dikarya</taxon>
        <taxon>Basidiomycota</taxon>
        <taxon>Agaricomycotina</taxon>
        <taxon>Agaricomycetes</taxon>
        <taxon>Agaricomycetidae</taxon>
        <taxon>Agaricales</taxon>
        <taxon>Agaricineae</taxon>
        <taxon>Agaricaceae</taxon>
        <taxon>Agaricus</taxon>
    </lineage>
</organism>
<keyword evidence="6" id="KW-0234">DNA repair</keyword>
<evidence type="ECO:0000256" key="3">
    <source>
        <dbReference type="ARBA" id="ARBA00012720"/>
    </source>
</evidence>
<evidence type="ECO:0000313" key="15">
    <source>
        <dbReference type="Proteomes" id="UP000629468"/>
    </source>
</evidence>
<dbReference type="Pfam" id="PF00730">
    <property type="entry name" value="HhH-GPD"/>
    <property type="match status" value="1"/>
</dbReference>
<dbReference type="CDD" id="cd00056">
    <property type="entry name" value="ENDO3c"/>
    <property type="match status" value="1"/>
</dbReference>
<comment type="catalytic activity">
    <reaction evidence="11">
        <text>2'-deoxyribonucleotide-(2'-deoxyribose 5'-phosphate)-2'-deoxyribonucleotide-DNA = a 3'-end 2'-deoxyribonucleotide-(2,3-dehydro-2,3-deoxyribose 5'-phosphate)-DNA + a 5'-end 5'-phospho-2'-deoxyribonucleoside-DNA + H(+)</text>
        <dbReference type="Rhea" id="RHEA:66592"/>
        <dbReference type="Rhea" id="RHEA-COMP:13180"/>
        <dbReference type="Rhea" id="RHEA-COMP:16897"/>
        <dbReference type="Rhea" id="RHEA-COMP:17067"/>
        <dbReference type="ChEBI" id="CHEBI:15378"/>
        <dbReference type="ChEBI" id="CHEBI:136412"/>
        <dbReference type="ChEBI" id="CHEBI:157695"/>
        <dbReference type="ChEBI" id="CHEBI:167181"/>
        <dbReference type="EC" id="4.2.99.18"/>
    </reaction>
</comment>
<evidence type="ECO:0000256" key="8">
    <source>
        <dbReference type="ARBA" id="ARBA00023242"/>
    </source>
</evidence>
<dbReference type="Gene3D" id="1.10.340.30">
    <property type="entry name" value="Hypothetical protein, domain 2"/>
    <property type="match status" value="1"/>
</dbReference>
<name>A0A8H7F631_AGABI</name>
<evidence type="ECO:0000256" key="2">
    <source>
        <dbReference type="ARBA" id="ARBA00010679"/>
    </source>
</evidence>
<keyword evidence="9" id="KW-0511">Multifunctional enzyme</keyword>
<comment type="similarity">
    <text evidence="2">Belongs to the type-1 OGG1 family.</text>
</comment>
<accession>A0A8H7F631</accession>
<keyword evidence="8" id="KW-0539">Nucleus</keyword>
<evidence type="ECO:0000313" key="14">
    <source>
        <dbReference type="EMBL" id="KAF7778572.1"/>
    </source>
</evidence>
<proteinExistence type="inferred from homology"/>
<dbReference type="GO" id="GO:0006285">
    <property type="term" value="P:base-excision repair, AP site formation"/>
    <property type="evidence" value="ECO:0007669"/>
    <property type="project" value="TreeGrafter"/>
</dbReference>
<evidence type="ECO:0000256" key="6">
    <source>
        <dbReference type="ARBA" id="ARBA00023204"/>
    </source>
</evidence>
<dbReference type="FunFam" id="1.10.1670.10:FF:000005">
    <property type="entry name" value="N-glycosylase/DNA lyase OGG1"/>
    <property type="match status" value="1"/>
</dbReference>
<feature type="compositionally biased region" description="Basic and acidic residues" evidence="12">
    <location>
        <begin position="239"/>
        <end position="248"/>
    </location>
</feature>
<protein>
    <recommendedName>
        <fullName evidence="3">DNA-(apurinic or apyrimidinic site) lyase</fullName>
        <ecNumber evidence="3">4.2.99.18</ecNumber>
    </recommendedName>
</protein>
<evidence type="ECO:0000256" key="7">
    <source>
        <dbReference type="ARBA" id="ARBA00023239"/>
    </source>
</evidence>
<evidence type="ECO:0000256" key="9">
    <source>
        <dbReference type="ARBA" id="ARBA00023268"/>
    </source>
</evidence>
<sequence>MSNGLHATRHPWENLVSFICSSNNNISRITKMVQDLCNYFSPALLHLPDPSNPDQLLPYHPFPPPSVLSSSDVSATLRTLGFGYRAGFIQKTAKLLVDAHGSNTLPDDPREDSERWLHSLRNTSTSEAREELLKLMGVGRKVADCILLMSLDKKEVVPVDTHVHQIAVKYYGMKRPGSAKMTMTPKLYEEVNTKLFSAWGDYAGWAHSVMFTADLKSFADHNTTPSSSPQKKAPTPKRKREEQLKEECLPTPPITPELEAGSLAERVKRRRGAK</sequence>
<dbReference type="AlphaFoldDB" id="A0A8H7F631"/>
<dbReference type="EMBL" id="JABXXO010000004">
    <property type="protein sequence ID" value="KAF7778572.1"/>
    <property type="molecule type" value="Genomic_DNA"/>
</dbReference>
<dbReference type="PANTHER" id="PTHR10242">
    <property type="entry name" value="8-OXOGUANINE DNA GLYCOSYLASE"/>
    <property type="match status" value="1"/>
</dbReference>
<dbReference type="InterPro" id="IPR052054">
    <property type="entry name" value="Oxidative_DNA_repair_enzyme"/>
</dbReference>
<evidence type="ECO:0000256" key="5">
    <source>
        <dbReference type="ARBA" id="ARBA00022801"/>
    </source>
</evidence>
<feature type="domain" description="HhH-GPD" evidence="13">
    <location>
        <begin position="20"/>
        <end position="215"/>
    </location>
</feature>
<evidence type="ECO:0000259" key="13">
    <source>
        <dbReference type="SMART" id="SM00478"/>
    </source>
</evidence>
<evidence type="ECO:0000256" key="1">
    <source>
        <dbReference type="ARBA" id="ARBA00004123"/>
    </source>
</evidence>
<dbReference type="SMART" id="SM00478">
    <property type="entry name" value="ENDO3c"/>
    <property type="match status" value="1"/>
</dbReference>
<dbReference type="InterPro" id="IPR011257">
    <property type="entry name" value="DNA_glycosylase"/>
</dbReference>
<keyword evidence="5" id="KW-0378">Hydrolase</keyword>
<feature type="region of interest" description="Disordered" evidence="12">
    <location>
        <begin position="220"/>
        <end position="274"/>
    </location>
</feature>
<evidence type="ECO:0000256" key="10">
    <source>
        <dbReference type="ARBA" id="ARBA00023295"/>
    </source>
</evidence>
<evidence type="ECO:0000256" key="4">
    <source>
        <dbReference type="ARBA" id="ARBA00022763"/>
    </source>
</evidence>
<evidence type="ECO:0000256" key="12">
    <source>
        <dbReference type="SAM" id="MobiDB-lite"/>
    </source>
</evidence>
<dbReference type="InterPro" id="IPR003265">
    <property type="entry name" value="HhH-GPD_domain"/>
</dbReference>